<comment type="caution">
    <text evidence="8">The sequence shown here is derived from an EMBL/GenBank/DDBJ whole genome shotgun (WGS) entry which is preliminary data.</text>
</comment>
<dbReference type="AlphaFoldDB" id="A0A7W9KHV5"/>
<accession>A0A7W9KHV5</accession>
<feature type="transmembrane region" description="Helical" evidence="6">
    <location>
        <begin position="26"/>
        <end position="44"/>
    </location>
</feature>
<reference evidence="8 9" key="1">
    <citation type="submission" date="2020-08" db="EMBL/GenBank/DDBJ databases">
        <title>Sequencing the genomes of 1000 actinobacteria strains.</title>
        <authorList>
            <person name="Klenk H.-P."/>
        </authorList>
    </citation>
    <scope>NUCLEOTIDE SEQUENCE [LARGE SCALE GENOMIC DNA]</scope>
    <source>
        <strain evidence="8 9">DSM 43851</strain>
    </source>
</reference>
<dbReference type="EMBL" id="JACHIR010000001">
    <property type="protein sequence ID" value="MBB5892144.1"/>
    <property type="molecule type" value="Genomic_DNA"/>
</dbReference>
<keyword evidence="4 6" id="KW-1133">Transmembrane helix</keyword>
<feature type="transmembrane region" description="Helical" evidence="6">
    <location>
        <begin position="50"/>
        <end position="71"/>
    </location>
</feature>
<dbReference type="PANTHER" id="PTHR33885:SF3">
    <property type="entry name" value="PHAGE SHOCK PROTEIN C"/>
    <property type="match status" value="1"/>
</dbReference>
<comment type="subcellular location">
    <subcellularLocation>
        <location evidence="1">Cell membrane</location>
        <topology evidence="1">Single-pass membrane protein</topology>
    </subcellularLocation>
</comment>
<dbReference type="Proteomes" id="UP000585638">
    <property type="component" value="Unassembled WGS sequence"/>
</dbReference>
<keyword evidence="9" id="KW-1185">Reference proteome</keyword>
<evidence type="ECO:0000256" key="4">
    <source>
        <dbReference type="ARBA" id="ARBA00022989"/>
    </source>
</evidence>
<dbReference type="GO" id="GO:0005886">
    <property type="term" value="C:plasma membrane"/>
    <property type="evidence" value="ECO:0007669"/>
    <property type="project" value="UniProtKB-SubCell"/>
</dbReference>
<name>A0A7W9KHV5_9PSEU</name>
<evidence type="ECO:0000256" key="6">
    <source>
        <dbReference type="SAM" id="Phobius"/>
    </source>
</evidence>
<dbReference type="RefSeq" id="WP_184862697.1">
    <property type="nucleotide sequence ID" value="NZ_BAAAWY010000055.1"/>
</dbReference>
<dbReference type="Pfam" id="PF04024">
    <property type="entry name" value="PspC"/>
    <property type="match status" value="1"/>
</dbReference>
<keyword evidence="2" id="KW-1003">Cell membrane</keyword>
<gene>
    <name evidence="8" type="ORF">BJ998_003340</name>
</gene>
<evidence type="ECO:0000259" key="7">
    <source>
        <dbReference type="Pfam" id="PF04024"/>
    </source>
</evidence>
<evidence type="ECO:0000256" key="5">
    <source>
        <dbReference type="ARBA" id="ARBA00023136"/>
    </source>
</evidence>
<evidence type="ECO:0000256" key="3">
    <source>
        <dbReference type="ARBA" id="ARBA00022692"/>
    </source>
</evidence>
<evidence type="ECO:0000313" key="8">
    <source>
        <dbReference type="EMBL" id="MBB5892144.1"/>
    </source>
</evidence>
<keyword evidence="3 6" id="KW-0812">Transmembrane</keyword>
<keyword evidence="5 6" id="KW-0472">Membrane</keyword>
<protein>
    <submittedName>
        <fullName evidence="8">Phage shock protein PspC (Stress-responsive transcriptional regulator)</fullName>
    </submittedName>
</protein>
<evidence type="ECO:0000256" key="2">
    <source>
        <dbReference type="ARBA" id="ARBA00022475"/>
    </source>
</evidence>
<dbReference type="InterPro" id="IPR052027">
    <property type="entry name" value="PspC"/>
</dbReference>
<feature type="domain" description="Phage shock protein PspC N-terminal" evidence="7">
    <location>
        <begin position="17"/>
        <end position="74"/>
    </location>
</feature>
<organism evidence="8 9">
    <name type="scientific">Kutzneria kofuensis</name>
    <dbReference type="NCBI Taxonomy" id="103725"/>
    <lineage>
        <taxon>Bacteria</taxon>
        <taxon>Bacillati</taxon>
        <taxon>Actinomycetota</taxon>
        <taxon>Actinomycetes</taxon>
        <taxon>Pseudonocardiales</taxon>
        <taxon>Pseudonocardiaceae</taxon>
        <taxon>Kutzneria</taxon>
    </lineage>
</organism>
<sequence length="77" mass="8177">MTTTNNILNEAGDKMRTFRRSRENRMLAGVCGGAAELLGVDAALLRVGMVVGTVFFAGAGIVLYAACWLLVPEAESE</sequence>
<dbReference type="PANTHER" id="PTHR33885">
    <property type="entry name" value="PHAGE SHOCK PROTEIN C"/>
    <property type="match status" value="1"/>
</dbReference>
<proteinExistence type="predicted"/>
<dbReference type="InterPro" id="IPR007168">
    <property type="entry name" value="Phageshock_PspC_N"/>
</dbReference>
<evidence type="ECO:0000256" key="1">
    <source>
        <dbReference type="ARBA" id="ARBA00004162"/>
    </source>
</evidence>
<evidence type="ECO:0000313" key="9">
    <source>
        <dbReference type="Proteomes" id="UP000585638"/>
    </source>
</evidence>